<dbReference type="Pfam" id="PF00072">
    <property type="entry name" value="Response_reg"/>
    <property type="match status" value="1"/>
</dbReference>
<dbReference type="AlphaFoldDB" id="A0A0K6GTM8"/>
<evidence type="ECO:0000313" key="5">
    <source>
        <dbReference type="Proteomes" id="UP000243535"/>
    </source>
</evidence>
<evidence type="ECO:0000256" key="1">
    <source>
        <dbReference type="ARBA" id="ARBA00022553"/>
    </source>
</evidence>
<dbReference type="EMBL" id="CYHA01000001">
    <property type="protein sequence ID" value="CUA81891.1"/>
    <property type="molecule type" value="Genomic_DNA"/>
</dbReference>
<dbReference type="InterPro" id="IPR001789">
    <property type="entry name" value="Sig_transdc_resp-reg_receiver"/>
</dbReference>
<evidence type="ECO:0000313" key="4">
    <source>
        <dbReference type="EMBL" id="CUA81891.1"/>
    </source>
</evidence>
<dbReference type="SUPFAM" id="SSF52172">
    <property type="entry name" value="CheY-like"/>
    <property type="match status" value="1"/>
</dbReference>
<reference evidence="5" key="1">
    <citation type="submission" date="2015-08" db="EMBL/GenBank/DDBJ databases">
        <authorList>
            <person name="Varghese N."/>
        </authorList>
    </citation>
    <scope>NUCLEOTIDE SEQUENCE [LARGE SCALE GENOMIC DNA]</scope>
    <source>
        <strain evidence="5">DSM 17901</strain>
    </source>
</reference>
<dbReference type="InterPro" id="IPR011006">
    <property type="entry name" value="CheY-like_superfamily"/>
</dbReference>
<feature type="modified residue" description="4-aspartylphosphate" evidence="2">
    <location>
        <position position="56"/>
    </location>
</feature>
<accession>A0A0K6GTM8</accession>
<dbReference type="RefSeq" id="WP_072242795.1">
    <property type="nucleotide sequence ID" value="NZ_CYHA01000001.1"/>
</dbReference>
<proteinExistence type="predicted"/>
<dbReference type="STRING" id="375574.GCA_001418035_00536"/>
<keyword evidence="1 2" id="KW-0597">Phosphoprotein</keyword>
<dbReference type="Proteomes" id="UP000243535">
    <property type="component" value="Unassembled WGS sequence"/>
</dbReference>
<dbReference type="SMART" id="SM00448">
    <property type="entry name" value="REC"/>
    <property type="match status" value="1"/>
</dbReference>
<gene>
    <name evidence="4" type="ORF">Ga0061063_0738</name>
</gene>
<protein>
    <submittedName>
        <fullName evidence="4">Response regulator receiver domain</fullName>
    </submittedName>
</protein>
<name>A0A0K6GTM8_9NEIS</name>
<organism evidence="4 5">
    <name type="scientific">Gulbenkiania indica</name>
    <dbReference type="NCBI Taxonomy" id="375574"/>
    <lineage>
        <taxon>Bacteria</taxon>
        <taxon>Pseudomonadati</taxon>
        <taxon>Pseudomonadota</taxon>
        <taxon>Betaproteobacteria</taxon>
        <taxon>Neisseriales</taxon>
        <taxon>Chromobacteriaceae</taxon>
        <taxon>Gulbenkiania</taxon>
    </lineage>
</organism>
<dbReference type="PANTHER" id="PTHR44591">
    <property type="entry name" value="STRESS RESPONSE REGULATOR PROTEIN 1"/>
    <property type="match status" value="1"/>
</dbReference>
<dbReference type="GO" id="GO:0000160">
    <property type="term" value="P:phosphorelay signal transduction system"/>
    <property type="evidence" value="ECO:0007669"/>
    <property type="project" value="InterPro"/>
</dbReference>
<dbReference type="OrthoDB" id="9793549at2"/>
<sequence>MQANTLLIVEDDPDIRACLEEIMVSEGFEVLTAAHGREALQALQSAQTLPALILLDLTMPVMDGPQFLAELASGRWPEAWQRIPVLVLTAISEPFLAGGVAEVVRKPVDIGVLIDAVARHLPVSLS</sequence>
<evidence type="ECO:0000259" key="3">
    <source>
        <dbReference type="PROSITE" id="PS50110"/>
    </source>
</evidence>
<dbReference type="PANTHER" id="PTHR44591:SF3">
    <property type="entry name" value="RESPONSE REGULATORY DOMAIN-CONTAINING PROTEIN"/>
    <property type="match status" value="1"/>
</dbReference>
<evidence type="ECO:0000256" key="2">
    <source>
        <dbReference type="PROSITE-ProRule" id="PRU00169"/>
    </source>
</evidence>
<dbReference type="InterPro" id="IPR050595">
    <property type="entry name" value="Bact_response_regulator"/>
</dbReference>
<keyword evidence="5" id="KW-1185">Reference proteome</keyword>
<dbReference type="PROSITE" id="PS50110">
    <property type="entry name" value="RESPONSE_REGULATORY"/>
    <property type="match status" value="1"/>
</dbReference>
<dbReference type="Gene3D" id="3.40.50.2300">
    <property type="match status" value="1"/>
</dbReference>
<feature type="domain" description="Response regulatory" evidence="3">
    <location>
        <begin position="5"/>
        <end position="121"/>
    </location>
</feature>